<feature type="transmembrane region" description="Helical" evidence="5">
    <location>
        <begin position="36"/>
        <end position="58"/>
    </location>
</feature>
<accession>A0A3M8LAR2</accession>
<evidence type="ECO:0000256" key="2">
    <source>
        <dbReference type="ARBA" id="ARBA00022692"/>
    </source>
</evidence>
<feature type="transmembrane region" description="Helical" evidence="5">
    <location>
        <begin position="361"/>
        <end position="379"/>
    </location>
</feature>
<feature type="transmembrane region" description="Helical" evidence="5">
    <location>
        <begin position="255"/>
        <end position="274"/>
    </location>
</feature>
<sequence>MSFIALLTGALLWLVGLSLRRGIFTSYRAHRRSWEYWWPYAAFTFGGLGTLSTFGFVTATADQVALLRMAPLVILGLPMVAQSLLRGARITGSGFFLLLLFSIFGAFTLAGDAFLMPLSSLLILLPGMITPSAGYSSSALRAGTADAVRAFILILALLTVLMPHELLGPCRFDKCSIWGEALGAVGTGNALGLYLAAMGPITLLSSRGRYAGMLVIAGSFVLVDLTSSRSAIGTWLAGIVLALAYTASVKYSARWIIGAATACTAVAVAVMPFLNWNAGQFTGRVELWRRALDIVADDPLFGFGPSFWVGQDRTNTFTGNYATHNLFTEILVSSGVVGLTFLTLAVMLAIRRKSGLLLSQYVLAIVGVWLAISITEVVSAPGRTYLVPGIFAFIFMTSHATARTVKTDESEATRLGTPASAVRRR</sequence>
<evidence type="ECO:0000256" key="4">
    <source>
        <dbReference type="ARBA" id="ARBA00023136"/>
    </source>
</evidence>
<dbReference type="Proteomes" id="UP000279859">
    <property type="component" value="Unassembled WGS sequence"/>
</dbReference>
<keyword evidence="3 5" id="KW-1133">Transmembrane helix</keyword>
<name>A0A3M8LAR2_9MICO</name>
<dbReference type="EMBL" id="RDSR01000009">
    <property type="protein sequence ID" value="RNE62597.1"/>
    <property type="molecule type" value="Genomic_DNA"/>
</dbReference>
<evidence type="ECO:0000313" key="8">
    <source>
        <dbReference type="Proteomes" id="UP000279859"/>
    </source>
</evidence>
<dbReference type="AlphaFoldDB" id="A0A3M8LAR2"/>
<feature type="transmembrane region" description="Helical" evidence="5">
    <location>
        <begin position="146"/>
        <end position="164"/>
    </location>
</feature>
<dbReference type="InterPro" id="IPR007016">
    <property type="entry name" value="O-antigen_ligase-rel_domated"/>
</dbReference>
<evidence type="ECO:0000256" key="5">
    <source>
        <dbReference type="SAM" id="Phobius"/>
    </source>
</evidence>
<dbReference type="GO" id="GO:0016020">
    <property type="term" value="C:membrane"/>
    <property type="evidence" value="ECO:0007669"/>
    <property type="project" value="UniProtKB-SubCell"/>
</dbReference>
<feature type="transmembrane region" description="Helical" evidence="5">
    <location>
        <begin position="385"/>
        <end position="405"/>
    </location>
</feature>
<gene>
    <name evidence="7" type="ORF">EEJ31_07120</name>
</gene>
<evidence type="ECO:0000259" key="6">
    <source>
        <dbReference type="Pfam" id="PF04932"/>
    </source>
</evidence>
<feature type="transmembrane region" description="Helical" evidence="5">
    <location>
        <begin position="65"/>
        <end position="85"/>
    </location>
</feature>
<feature type="transmembrane region" description="Helical" evidence="5">
    <location>
        <begin position="208"/>
        <end position="225"/>
    </location>
</feature>
<keyword evidence="7" id="KW-0436">Ligase</keyword>
<proteinExistence type="predicted"/>
<comment type="caution">
    <text evidence="7">The sequence shown here is derived from an EMBL/GenBank/DDBJ whole genome shotgun (WGS) entry which is preliminary data.</text>
</comment>
<evidence type="ECO:0000313" key="7">
    <source>
        <dbReference type="EMBL" id="RNE62597.1"/>
    </source>
</evidence>
<evidence type="ECO:0000256" key="1">
    <source>
        <dbReference type="ARBA" id="ARBA00004141"/>
    </source>
</evidence>
<dbReference type="GO" id="GO:0016874">
    <property type="term" value="F:ligase activity"/>
    <property type="evidence" value="ECO:0007669"/>
    <property type="project" value="UniProtKB-KW"/>
</dbReference>
<feature type="domain" description="O-antigen ligase-related" evidence="6">
    <location>
        <begin position="217"/>
        <end position="342"/>
    </location>
</feature>
<reference evidence="7 8" key="1">
    <citation type="submission" date="2018-11" db="EMBL/GenBank/DDBJ databases">
        <title>Cryobacterium sp. nov., isolated from rhizosphere soil of lettuce.</title>
        <authorList>
            <person name="Wang Y."/>
        </authorList>
    </citation>
    <scope>NUCLEOTIDE SEQUENCE [LARGE SCALE GENOMIC DNA]</scope>
    <source>
        <strain evidence="7 8">NEAU-85</strain>
    </source>
</reference>
<evidence type="ECO:0000256" key="3">
    <source>
        <dbReference type="ARBA" id="ARBA00022989"/>
    </source>
</evidence>
<dbReference type="RefSeq" id="WP_123045614.1">
    <property type="nucleotide sequence ID" value="NZ_RDSR01000009.1"/>
</dbReference>
<keyword evidence="8" id="KW-1185">Reference proteome</keyword>
<dbReference type="OrthoDB" id="1118146at2"/>
<comment type="subcellular location">
    <subcellularLocation>
        <location evidence="1">Membrane</location>
        <topology evidence="1">Multi-pass membrane protein</topology>
    </subcellularLocation>
</comment>
<protein>
    <submittedName>
        <fullName evidence="7">O-antigen ligase domain-containing protein</fullName>
    </submittedName>
</protein>
<feature type="transmembrane region" description="Helical" evidence="5">
    <location>
        <begin position="176"/>
        <end position="196"/>
    </location>
</feature>
<keyword evidence="4 5" id="KW-0472">Membrane</keyword>
<feature type="transmembrane region" description="Helical" evidence="5">
    <location>
        <begin position="97"/>
        <end position="125"/>
    </location>
</feature>
<dbReference type="Pfam" id="PF04932">
    <property type="entry name" value="Wzy_C"/>
    <property type="match status" value="1"/>
</dbReference>
<feature type="transmembrane region" description="Helical" evidence="5">
    <location>
        <begin position="330"/>
        <end position="349"/>
    </location>
</feature>
<organism evidence="7 8">
    <name type="scientific">Cryobacterium tepidiphilum</name>
    <dbReference type="NCBI Taxonomy" id="2486026"/>
    <lineage>
        <taxon>Bacteria</taxon>
        <taxon>Bacillati</taxon>
        <taxon>Actinomycetota</taxon>
        <taxon>Actinomycetes</taxon>
        <taxon>Micrococcales</taxon>
        <taxon>Microbacteriaceae</taxon>
        <taxon>Cryobacterium</taxon>
    </lineage>
</organism>
<feature type="transmembrane region" description="Helical" evidence="5">
    <location>
        <begin position="231"/>
        <end position="248"/>
    </location>
</feature>
<keyword evidence="2 5" id="KW-0812">Transmembrane</keyword>